<evidence type="ECO:0000259" key="7">
    <source>
        <dbReference type="PROSITE" id="PS51194"/>
    </source>
</evidence>
<evidence type="ECO:0000256" key="5">
    <source>
        <dbReference type="ARBA" id="ARBA00034808"/>
    </source>
</evidence>
<keyword evidence="2" id="KW-0238">DNA-binding</keyword>
<dbReference type="Pfam" id="PF00271">
    <property type="entry name" value="Helicase_C"/>
    <property type="match status" value="1"/>
</dbReference>
<keyword evidence="3" id="KW-0413">Isomerase</keyword>
<comment type="similarity">
    <text evidence="1">Belongs to the helicase family. RecQ subfamily.</text>
</comment>
<evidence type="ECO:0000313" key="9">
    <source>
        <dbReference type="Proteomes" id="UP001159428"/>
    </source>
</evidence>
<reference evidence="8 9" key="1">
    <citation type="submission" date="2022-05" db="EMBL/GenBank/DDBJ databases">
        <authorList>
            <consortium name="Genoscope - CEA"/>
            <person name="William W."/>
        </authorList>
    </citation>
    <scope>NUCLEOTIDE SEQUENCE [LARGE SCALE GENOMIC DNA]</scope>
</reference>
<dbReference type="EMBL" id="CALNXJ010000084">
    <property type="protein sequence ID" value="CAH3162348.1"/>
    <property type="molecule type" value="Genomic_DNA"/>
</dbReference>
<dbReference type="GO" id="GO:0003677">
    <property type="term" value="F:DNA binding"/>
    <property type="evidence" value="ECO:0007669"/>
    <property type="project" value="UniProtKB-KW"/>
</dbReference>
<gene>
    <name evidence="8" type="ORF">PMEA_00034219</name>
</gene>
<dbReference type="PANTHER" id="PTHR13710">
    <property type="entry name" value="DNA HELICASE RECQ FAMILY MEMBER"/>
    <property type="match status" value="1"/>
</dbReference>
<proteinExistence type="inferred from homology"/>
<dbReference type="SMART" id="SM00490">
    <property type="entry name" value="HELICc"/>
    <property type="match status" value="1"/>
</dbReference>
<keyword evidence="9" id="KW-1185">Reference proteome</keyword>
<evidence type="ECO:0000256" key="3">
    <source>
        <dbReference type="ARBA" id="ARBA00023235"/>
    </source>
</evidence>
<evidence type="ECO:0000256" key="1">
    <source>
        <dbReference type="ARBA" id="ARBA00005446"/>
    </source>
</evidence>
<dbReference type="GO" id="GO:0005694">
    <property type="term" value="C:chromosome"/>
    <property type="evidence" value="ECO:0007669"/>
    <property type="project" value="TreeGrafter"/>
</dbReference>
<dbReference type="GO" id="GO:0009378">
    <property type="term" value="F:four-way junction helicase activity"/>
    <property type="evidence" value="ECO:0007669"/>
    <property type="project" value="TreeGrafter"/>
</dbReference>
<dbReference type="PANTHER" id="PTHR13710:SF105">
    <property type="entry name" value="ATP-DEPENDENT DNA HELICASE Q1"/>
    <property type="match status" value="1"/>
</dbReference>
<feature type="domain" description="Helicase C-terminal" evidence="7">
    <location>
        <begin position="156"/>
        <end position="318"/>
    </location>
</feature>
<dbReference type="GO" id="GO:0000724">
    <property type="term" value="P:double-strand break repair via homologous recombination"/>
    <property type="evidence" value="ECO:0007669"/>
    <property type="project" value="TreeGrafter"/>
</dbReference>
<evidence type="ECO:0000313" key="8">
    <source>
        <dbReference type="EMBL" id="CAH3162348.1"/>
    </source>
</evidence>
<dbReference type="Gene3D" id="3.40.50.300">
    <property type="entry name" value="P-loop containing nucleotide triphosphate hydrolases"/>
    <property type="match status" value="2"/>
</dbReference>
<dbReference type="GO" id="GO:0043138">
    <property type="term" value="F:3'-5' DNA helicase activity"/>
    <property type="evidence" value="ECO:0007669"/>
    <property type="project" value="UniProtKB-EC"/>
</dbReference>
<comment type="catalytic activity">
    <reaction evidence="4">
        <text>Couples ATP hydrolysis with the unwinding of duplex DNA by translocating in the 3'-5' direction.</text>
        <dbReference type="EC" id="5.6.2.4"/>
    </reaction>
</comment>
<evidence type="ECO:0000256" key="2">
    <source>
        <dbReference type="ARBA" id="ARBA00023125"/>
    </source>
</evidence>
<organism evidence="8 9">
    <name type="scientific">Pocillopora meandrina</name>
    <dbReference type="NCBI Taxonomy" id="46732"/>
    <lineage>
        <taxon>Eukaryota</taxon>
        <taxon>Metazoa</taxon>
        <taxon>Cnidaria</taxon>
        <taxon>Anthozoa</taxon>
        <taxon>Hexacorallia</taxon>
        <taxon>Scleractinia</taxon>
        <taxon>Astrocoeniina</taxon>
        <taxon>Pocilloporidae</taxon>
        <taxon>Pocillopora</taxon>
    </lineage>
</organism>
<sequence>KKGVIATLVTGKHLLAVLPIGFGKSLIFQVLVRVKETMTGTTSSVVVVFPLQSIVCDQMEEASSMGLTAATLTKSRLKDVECDKYNLVFASAEEVLAKPFLSLFKNAATPFHQNMCAIIVDDSYTVETCTGQRGSKKGNNTAFRESFGQPGQLRSFCKQGNRFVQMSTIAFCSTINELALITNYIMSKLGRKMFSPAYSPVQDNCLIGIYHSNSWRSNKNRVMEQFKGSGVKRVVVASTALCMGVNFLDVRYFINWGPARSILDQHQEAGRAGRDGEKSHVIVLFNGQQVAHCEQEVKDLISAEGCFRVPAYRIMDYSIQPLEPRHDYCSFCSQLCKCGAGVAVHPPCYLRRQKSQQPVSYQDRKALKEALIEALDEMRSKGLALDESSCHGFSRHLIEDVVRDFEKIFTCVDLLSDYPAFSMTNALKILEVIQEVFTDIPNCEESLAPMFENSNSSVL</sequence>
<dbReference type="InterPro" id="IPR027417">
    <property type="entry name" value="P-loop_NTPase"/>
</dbReference>
<dbReference type="EC" id="5.6.2.4" evidence="5"/>
<dbReference type="GO" id="GO:0005737">
    <property type="term" value="C:cytoplasm"/>
    <property type="evidence" value="ECO:0007669"/>
    <property type="project" value="TreeGrafter"/>
</dbReference>
<protein>
    <recommendedName>
        <fullName evidence="5">DNA 3'-5' helicase</fullName>
        <ecNumber evidence="5">5.6.2.4</ecNumber>
    </recommendedName>
    <alternativeName>
        <fullName evidence="6">DNA 3'-5' helicase Q1</fullName>
    </alternativeName>
</protein>
<dbReference type="InterPro" id="IPR001650">
    <property type="entry name" value="Helicase_C-like"/>
</dbReference>
<evidence type="ECO:0000256" key="4">
    <source>
        <dbReference type="ARBA" id="ARBA00034617"/>
    </source>
</evidence>
<evidence type="ECO:0000256" key="6">
    <source>
        <dbReference type="ARBA" id="ARBA00044566"/>
    </source>
</evidence>
<dbReference type="PROSITE" id="PS51194">
    <property type="entry name" value="HELICASE_CTER"/>
    <property type="match status" value="1"/>
</dbReference>
<feature type="non-terminal residue" evidence="8">
    <location>
        <position position="1"/>
    </location>
</feature>
<name>A0AAU9Y0N6_9CNID</name>
<dbReference type="AlphaFoldDB" id="A0AAU9Y0N6"/>
<dbReference type="Proteomes" id="UP001159428">
    <property type="component" value="Unassembled WGS sequence"/>
</dbReference>
<accession>A0AAU9Y0N6</accession>
<comment type="caution">
    <text evidence="8">The sequence shown here is derived from an EMBL/GenBank/DDBJ whole genome shotgun (WGS) entry which is preliminary data.</text>
</comment>
<dbReference type="SUPFAM" id="SSF52540">
    <property type="entry name" value="P-loop containing nucleoside triphosphate hydrolases"/>
    <property type="match status" value="1"/>
</dbReference>
<feature type="non-terminal residue" evidence="8">
    <location>
        <position position="459"/>
    </location>
</feature>